<dbReference type="EMBL" id="OBML01000004">
    <property type="protein sequence ID" value="SOC03865.1"/>
    <property type="molecule type" value="Genomic_DNA"/>
</dbReference>
<dbReference type="InterPro" id="IPR001296">
    <property type="entry name" value="Glyco_trans_1"/>
</dbReference>
<organism evidence="4 5">
    <name type="scientific">Stappia indica</name>
    <dbReference type="NCBI Taxonomy" id="538381"/>
    <lineage>
        <taxon>Bacteria</taxon>
        <taxon>Pseudomonadati</taxon>
        <taxon>Pseudomonadota</taxon>
        <taxon>Alphaproteobacteria</taxon>
        <taxon>Hyphomicrobiales</taxon>
        <taxon>Stappiaceae</taxon>
        <taxon>Stappia</taxon>
    </lineage>
</organism>
<dbReference type="Proteomes" id="UP000219331">
    <property type="component" value="Unassembled WGS sequence"/>
</dbReference>
<dbReference type="Pfam" id="PF13439">
    <property type="entry name" value="Glyco_transf_4"/>
    <property type="match status" value="1"/>
</dbReference>
<dbReference type="AlphaFoldDB" id="A0A285S9C1"/>
<proteinExistence type="predicted"/>
<dbReference type="InterPro" id="IPR028098">
    <property type="entry name" value="Glyco_trans_4-like_N"/>
</dbReference>
<dbReference type="Gene3D" id="3.40.50.2000">
    <property type="entry name" value="Glycogen Phosphorylase B"/>
    <property type="match status" value="2"/>
</dbReference>
<feature type="domain" description="Glycosyltransferase subfamily 4-like N-terminal" evidence="3">
    <location>
        <begin position="16"/>
        <end position="191"/>
    </location>
</feature>
<keyword evidence="5" id="KW-1185">Reference proteome</keyword>
<gene>
    <name evidence="4" type="ORF">SAMN05421512_104273</name>
</gene>
<protein>
    <submittedName>
        <fullName evidence="4">Glycosyltransferase involved in cell wall bisynthesis</fullName>
    </submittedName>
</protein>
<accession>A0A285S9C1</accession>
<dbReference type="PANTHER" id="PTHR12526">
    <property type="entry name" value="GLYCOSYLTRANSFERASE"/>
    <property type="match status" value="1"/>
</dbReference>
<name>A0A285S9C1_9HYPH</name>
<keyword evidence="4" id="KW-0808">Transferase</keyword>
<evidence type="ECO:0000313" key="5">
    <source>
        <dbReference type="Proteomes" id="UP000219331"/>
    </source>
</evidence>
<dbReference type="OrthoDB" id="9806708at2"/>
<dbReference type="PANTHER" id="PTHR12526:SF630">
    <property type="entry name" value="GLYCOSYLTRANSFERASE"/>
    <property type="match status" value="1"/>
</dbReference>
<sequence length="412" mass="45016">MTAAPLRIVHIVRAPIGGIFRHISDLALAQTRAGHQVGVICDASTGGAFEAEAIARLAPQLALGIARFPMRRHVTPADIGAALSLFRHVRDLKPDVLHGHGAKGGVFARSIGTLLRLRGRKVTRIYCPHGGSLHYDPQRIEGRIYFALERLQERFTDGLVFVSDYEYSAYESKVAQPKVAARVVYNGLAPEEFSEVPPQADAADFMFIGMLRDLKGPDLFIQALARLESTYGMTARAHIVGEGEDRPRYEAMVRKLGLAERVDFLGAMPARKAFRQARCVVVPSRAEAMPYIVLETVAAKVPLIATRVGGIPEIFGRYADKLVTPGNVDELAAAMAAAFSDADAMRRRAEGQRKCLSETFNVELMNDRITSLYLETRGVKRQDKAGRSPETSTLVSASALANREAGSPGRHE</sequence>
<evidence type="ECO:0000259" key="3">
    <source>
        <dbReference type="Pfam" id="PF13439"/>
    </source>
</evidence>
<feature type="domain" description="Glycosyl transferase family 1" evidence="2">
    <location>
        <begin position="194"/>
        <end position="351"/>
    </location>
</feature>
<evidence type="ECO:0000313" key="4">
    <source>
        <dbReference type="EMBL" id="SOC03865.1"/>
    </source>
</evidence>
<dbReference type="Pfam" id="PF00534">
    <property type="entry name" value="Glycos_transf_1"/>
    <property type="match status" value="1"/>
</dbReference>
<evidence type="ECO:0000259" key="2">
    <source>
        <dbReference type="Pfam" id="PF00534"/>
    </source>
</evidence>
<dbReference type="STRING" id="538381.GCA_001696535_00122"/>
<dbReference type="SUPFAM" id="SSF53756">
    <property type="entry name" value="UDP-Glycosyltransferase/glycogen phosphorylase"/>
    <property type="match status" value="1"/>
</dbReference>
<reference evidence="4 5" key="1">
    <citation type="submission" date="2017-08" db="EMBL/GenBank/DDBJ databases">
        <authorList>
            <person name="de Groot N.N."/>
        </authorList>
    </citation>
    <scope>NUCLEOTIDE SEQUENCE [LARGE SCALE GENOMIC DNA]</scope>
    <source>
        <strain evidence="4 5">USBA 352</strain>
    </source>
</reference>
<evidence type="ECO:0000256" key="1">
    <source>
        <dbReference type="SAM" id="MobiDB-lite"/>
    </source>
</evidence>
<dbReference type="RefSeq" id="WP_097174654.1">
    <property type="nucleotide sequence ID" value="NZ_OBML01000004.1"/>
</dbReference>
<dbReference type="GO" id="GO:0016757">
    <property type="term" value="F:glycosyltransferase activity"/>
    <property type="evidence" value="ECO:0007669"/>
    <property type="project" value="InterPro"/>
</dbReference>
<feature type="region of interest" description="Disordered" evidence="1">
    <location>
        <begin position="380"/>
        <end position="412"/>
    </location>
</feature>